<dbReference type="Proteomes" id="UP000828941">
    <property type="component" value="Chromosome 5"/>
</dbReference>
<organism evidence="1 2">
    <name type="scientific">Bauhinia variegata</name>
    <name type="common">Purple orchid tree</name>
    <name type="synonym">Phanera variegata</name>
    <dbReference type="NCBI Taxonomy" id="167791"/>
    <lineage>
        <taxon>Eukaryota</taxon>
        <taxon>Viridiplantae</taxon>
        <taxon>Streptophyta</taxon>
        <taxon>Embryophyta</taxon>
        <taxon>Tracheophyta</taxon>
        <taxon>Spermatophyta</taxon>
        <taxon>Magnoliopsida</taxon>
        <taxon>eudicotyledons</taxon>
        <taxon>Gunneridae</taxon>
        <taxon>Pentapetalae</taxon>
        <taxon>rosids</taxon>
        <taxon>fabids</taxon>
        <taxon>Fabales</taxon>
        <taxon>Fabaceae</taxon>
        <taxon>Cercidoideae</taxon>
        <taxon>Cercideae</taxon>
        <taxon>Bauhiniinae</taxon>
        <taxon>Bauhinia</taxon>
    </lineage>
</organism>
<name>A0ACB9PBR0_BAUVA</name>
<proteinExistence type="predicted"/>
<keyword evidence="2" id="KW-1185">Reference proteome</keyword>
<evidence type="ECO:0000313" key="2">
    <source>
        <dbReference type="Proteomes" id="UP000828941"/>
    </source>
</evidence>
<accession>A0ACB9PBR0</accession>
<evidence type="ECO:0000313" key="1">
    <source>
        <dbReference type="EMBL" id="KAI4345915.1"/>
    </source>
</evidence>
<sequence length="2062" mass="236127">MDIVISAKRELSDLIFYKNMDDSLKEKLRELVEARDGVQVLVKAAIMNGEEIMHDVQTWLRSADEAIKEFRRDEDASKIKFFISPSSRRQLRKRADKILSQLLDRSKFHLISYSCRPPFLSVLTSDLQEFDSRKTIWEGLMEALFNDNIKVIGIWGTAGVGKTTLVTQVTKQAHVFSVVINVFVTGNPDLGKIQTEIADALGLTLEENGVSDRAAKLYMRLKQERRVLLILDYVWGPLNLVEMEKEIGIPEERVKMVVISRDENVLLQMEAQRVFLIEPLPQDQAFSWFLKVSSVTRFDLPFCDLAVDIVNKCGGLPVLLLAVANTLRNKNLSVWNAAWWQLERNYEDVYLAVFSILDTSLEYLESYERNMLTLCAALGEEISLEHLLKFYFSCIFSETSYVEDARRGMVKHIRTLEGLSLLQSGHTSDFVTLDNAIRHRALQASHNMFVVRDGYEHKKWPDDRLIGKITAIFLLGYHKDELPQRLACPDLKLLHINDESQTLAIPDSFFEQINGECFQVLSLINMKLPLLPLSIRLLKSIQTLCLDNCVLGDISLVGNLSSLKVLSLLGSNIDQLPYHIRNLTNLCLLDLRNCSGLETIPPNVISNLTNLQELLLPNSFGNWQYSDGSNDKRTNASIDELGHLNNLQALDMHIPDEMVIPRELPLNILRSYNISIGKVKGQWSRNFTRNLHLNLNINIEEYNWVKMLLKDAEELWLRELKGFKAFQSDNEGFPKLRHLHILDAAEIECLIEPMQENPFPYLELLVLNNLLNFKMLWHSQARFYALRVVIVKHCDALEFIFSLPNISRYVSELTEMEITNCSNLESIVKRKEDVYGGFKFPQLRTLTLQNLPKLIGFLTMEVNQEESLNSCPLFRKVESPILKQLNLRGLDQLKNICNDPHFKDTYDFDPPDLEQLNELGLDQLTNIWSDPLFRDNYQLNERGLFQLKLLCKDTRFWDNYQVEFPILEQLNLHGLDQLTNICKGPHLSFSMLKSLQLFGCDNLMCLFSLPVAKGLLHLQVIKIIDCRSIEEIIALEPDTAAVTPTDMIVLPKVETLIFENLAELYSFCWDGCIFEWQSLKKVRVVKCPKMTWGALGIVNKSNLKVEVKDCPWQKEGEPESSTEYLFLTLDLLLTQTVVDIKSSEELRLLETELQPLSFRKLRKLSASNCDENLTEFLSQVLPRLYELEQLEVKQCELLTQIVNLQRLVADKNRKGKFFAQLKTIKLRDLPKLSCICDKDPAGIHFLHNLQEIEIHNCGSLKSIFSTSLVQQLQKLKVIKVHSCPILEDVFDLHSEEEAGRTEIVLRHLKNLELVHLPNFTKLNPFQFPFVLSLRIEDCPLLDALDTTFGKSKEALSEVMVAYKNVENLKLVSLHKLEEIWKGFSSPTSFSELKEVEVNNLSKLKCAISSKMLLILKNLEKLTITNCCSVIEVFELHEGSDFPSARFPPSTPGLPKLRILQVKSCDNLQHLVFPPHCLNKLKSLEISKCAVLEQVFQFTDFHIRQETDLEFIVLEQLPKLSSFCWEKLEFPSLVEARVIDCPELKIFPSGILVPGRVLPAANSSMDFPFQSPEPESLLPAGNSFFTNDKDPFRKLQKLHIRNVNYCQKIWNDIAHQNPLGELKFMVLERSSTLLNIIPSSLLIMMRNLEEITVKECTALKVAFEIAAHYSDEIVQRGLLPQLKELTLIDLPEMKLWNQEPSIPVFKNLKLLEIIGCCSLKKLFSISIAKNLEQLELLKVYECDKMELILEGEVGSTKVLEFPSLKCLILKHLPNLTCFCGHDFDINLPKLEMVRVKDIPKMETFAKATNTPNLKEVYVTYVTKYWRGDLNKTIKYLYDQPVSEQAWSSSSGHGQIPSEMLYYDGQDGEESAIVPVLHLEPQEHNEGAARQTLKLFTEVPEEAMILAVEQGPNCDSENKSLTWKSPRGERVAVVDVEDDKELLMSVVIEDNVVEEILEACDRRPGFLPTHSDVLRRMLSQHPVLTGPFRGKSSYFAAMSYELLASVLLVVEGRNLTKMLDADFNALLLQLEELKMIGFDHCWLEALRDGIIAQRRRNFGEIERS</sequence>
<dbReference type="EMBL" id="CM039430">
    <property type="protein sequence ID" value="KAI4345915.1"/>
    <property type="molecule type" value="Genomic_DNA"/>
</dbReference>
<comment type="caution">
    <text evidence="1">The sequence shown here is derived from an EMBL/GenBank/DDBJ whole genome shotgun (WGS) entry which is preliminary data.</text>
</comment>
<gene>
    <name evidence="1" type="ORF">L6164_013000</name>
</gene>
<protein>
    <submittedName>
        <fullName evidence="1">Uncharacterized protein</fullName>
    </submittedName>
</protein>
<reference evidence="1 2" key="1">
    <citation type="journal article" date="2022" name="DNA Res.">
        <title>Chromosomal-level genome assembly of the orchid tree Bauhinia variegata (Leguminosae; Cercidoideae) supports the allotetraploid origin hypothesis of Bauhinia.</title>
        <authorList>
            <person name="Zhong Y."/>
            <person name="Chen Y."/>
            <person name="Zheng D."/>
            <person name="Pang J."/>
            <person name="Liu Y."/>
            <person name="Luo S."/>
            <person name="Meng S."/>
            <person name="Qian L."/>
            <person name="Wei D."/>
            <person name="Dai S."/>
            <person name="Zhou R."/>
        </authorList>
    </citation>
    <scope>NUCLEOTIDE SEQUENCE [LARGE SCALE GENOMIC DNA]</scope>
    <source>
        <strain evidence="1">BV-YZ2020</strain>
    </source>
</reference>